<accession>A0A0U1QQE0</accession>
<dbReference type="Pfam" id="PF13038">
    <property type="entry name" value="DUF3899"/>
    <property type="match status" value="1"/>
</dbReference>
<dbReference type="Proteomes" id="UP000035553">
    <property type="component" value="Unassembled WGS sequence"/>
</dbReference>
<comment type="caution">
    <text evidence="3">The sequence shown here is derived from an EMBL/GenBank/DDBJ whole genome shotgun (WGS) entry which is preliminary data.</text>
</comment>
<dbReference type="EMBL" id="AFVQ02000060">
    <property type="protein sequence ID" value="KLI03014.1"/>
    <property type="molecule type" value="Genomic_DNA"/>
</dbReference>
<protein>
    <recommendedName>
        <fullName evidence="2">DUF3899 domain-containing protein</fullName>
    </recommendedName>
</protein>
<evidence type="ECO:0000256" key="1">
    <source>
        <dbReference type="SAM" id="Phobius"/>
    </source>
</evidence>
<reference evidence="3 4" key="1">
    <citation type="journal article" date="2011" name="J. Bacteriol.">
        <title>Draft genome sequence of Sporolactobacillus inulinus strain CASD, an efficient D-lactic acid-producing bacterium with high-concentration lactate tolerance capability.</title>
        <authorList>
            <person name="Yu B."/>
            <person name="Su F."/>
            <person name="Wang L."/>
            <person name="Xu K."/>
            <person name="Zhao B."/>
            <person name="Xu P."/>
        </authorList>
    </citation>
    <scope>NUCLEOTIDE SEQUENCE [LARGE SCALE GENOMIC DNA]</scope>
    <source>
        <strain evidence="3 4">CASD</strain>
    </source>
</reference>
<feature type="domain" description="DUF3899" evidence="2">
    <location>
        <begin position="40"/>
        <end position="126"/>
    </location>
</feature>
<organism evidence="3 4">
    <name type="scientific">Sporolactobacillus inulinus CASD</name>
    <dbReference type="NCBI Taxonomy" id="1069536"/>
    <lineage>
        <taxon>Bacteria</taxon>
        <taxon>Bacillati</taxon>
        <taxon>Bacillota</taxon>
        <taxon>Bacilli</taxon>
        <taxon>Bacillales</taxon>
        <taxon>Sporolactobacillaceae</taxon>
        <taxon>Sporolactobacillus</taxon>
    </lineage>
</organism>
<sequence>MSKIRFKTKNLYLFFLFVEILISIVVQGLSDRSFSLITLINHLSVVSLLSLNLGLIIFIIQGGFFDGMTYSFKRVARAFRKKQLGEQEAEAPLAEMKHREGSQRWPITWPLILSSLVLFVTTVLISLAL</sequence>
<dbReference type="RefSeq" id="WP_010026927.1">
    <property type="nucleotide sequence ID" value="NZ_AFVQ02000060.1"/>
</dbReference>
<keyword evidence="4" id="KW-1185">Reference proteome</keyword>
<name>A0A0U1QQE0_9BACL</name>
<feature type="transmembrane region" description="Helical" evidence="1">
    <location>
        <begin position="12"/>
        <end position="29"/>
    </location>
</feature>
<dbReference type="InterPro" id="IPR025007">
    <property type="entry name" value="DUF3899"/>
</dbReference>
<keyword evidence="1" id="KW-1133">Transmembrane helix</keyword>
<evidence type="ECO:0000313" key="4">
    <source>
        <dbReference type="Proteomes" id="UP000035553"/>
    </source>
</evidence>
<keyword evidence="1" id="KW-0812">Transmembrane</keyword>
<keyword evidence="1" id="KW-0472">Membrane</keyword>
<evidence type="ECO:0000313" key="3">
    <source>
        <dbReference type="EMBL" id="KLI03014.1"/>
    </source>
</evidence>
<dbReference type="AlphaFoldDB" id="A0A0U1QQE0"/>
<feature type="transmembrane region" description="Helical" evidence="1">
    <location>
        <begin position="49"/>
        <end position="72"/>
    </location>
</feature>
<proteinExistence type="predicted"/>
<gene>
    <name evidence="3" type="ORF">SINU_05040</name>
</gene>
<evidence type="ECO:0000259" key="2">
    <source>
        <dbReference type="Pfam" id="PF13038"/>
    </source>
</evidence>
<dbReference type="STRING" id="1069536.SINU_05040"/>
<feature type="transmembrane region" description="Helical" evidence="1">
    <location>
        <begin position="107"/>
        <end position="128"/>
    </location>
</feature>